<dbReference type="CDD" id="cd00161">
    <property type="entry name" value="beta-trefoil_Ricin-like"/>
    <property type="match status" value="1"/>
</dbReference>
<name>A0A835Z727_9STRA</name>
<comment type="caution">
    <text evidence="2">The sequence shown here is derived from an EMBL/GenBank/DDBJ whole genome shotgun (WGS) entry which is preliminary data.</text>
</comment>
<dbReference type="AlphaFoldDB" id="A0A835Z727"/>
<organism evidence="2 3">
    <name type="scientific">Tribonema minus</name>
    <dbReference type="NCBI Taxonomy" id="303371"/>
    <lineage>
        <taxon>Eukaryota</taxon>
        <taxon>Sar</taxon>
        <taxon>Stramenopiles</taxon>
        <taxon>Ochrophyta</taxon>
        <taxon>PX clade</taxon>
        <taxon>Xanthophyceae</taxon>
        <taxon>Tribonematales</taxon>
        <taxon>Tribonemataceae</taxon>
        <taxon>Tribonema</taxon>
    </lineage>
</organism>
<evidence type="ECO:0000256" key="1">
    <source>
        <dbReference type="SAM" id="SignalP"/>
    </source>
</evidence>
<gene>
    <name evidence="2" type="ORF">JKP88DRAFT_353650</name>
</gene>
<dbReference type="SUPFAM" id="SSF50370">
    <property type="entry name" value="Ricin B-like lectins"/>
    <property type="match status" value="1"/>
</dbReference>
<sequence length="194" mass="20913">MVNMQQMLPAMTALLSLAQLCVSQDVLGVVTFIEGALSAGDGQRLQSVAYDGQCLDNDGSISLDKYMGLYPCAETGGASQYMRYGETNIFFQSGAFTLCLNDWGDSTVHGAPCDWGDDSGNTQFFFSADPAGELKEPFNVPYFRVHSVRGGTDYCLSARQEAVSGSLSRFANMLNCDGNADQLWWVAASGFQAT</sequence>
<feature type="chain" id="PRO_5033033030" description="Ricin B lectin domain-containing protein" evidence="1">
    <location>
        <begin position="24"/>
        <end position="194"/>
    </location>
</feature>
<dbReference type="Proteomes" id="UP000664859">
    <property type="component" value="Unassembled WGS sequence"/>
</dbReference>
<proteinExistence type="predicted"/>
<dbReference type="PROSITE" id="PS50231">
    <property type="entry name" value="RICIN_B_LECTIN"/>
    <property type="match status" value="1"/>
</dbReference>
<protein>
    <recommendedName>
        <fullName evidence="4">Ricin B lectin domain-containing protein</fullName>
    </recommendedName>
</protein>
<evidence type="ECO:0000313" key="2">
    <source>
        <dbReference type="EMBL" id="KAG5187648.1"/>
    </source>
</evidence>
<dbReference type="InterPro" id="IPR035992">
    <property type="entry name" value="Ricin_B-like_lectins"/>
</dbReference>
<accession>A0A835Z727</accession>
<evidence type="ECO:0008006" key="4">
    <source>
        <dbReference type="Google" id="ProtNLM"/>
    </source>
</evidence>
<feature type="signal peptide" evidence="1">
    <location>
        <begin position="1"/>
        <end position="23"/>
    </location>
</feature>
<dbReference type="Gene3D" id="2.80.10.50">
    <property type="match status" value="1"/>
</dbReference>
<evidence type="ECO:0000313" key="3">
    <source>
        <dbReference type="Proteomes" id="UP000664859"/>
    </source>
</evidence>
<dbReference type="EMBL" id="JAFCMP010000086">
    <property type="protein sequence ID" value="KAG5187648.1"/>
    <property type="molecule type" value="Genomic_DNA"/>
</dbReference>
<reference evidence="2" key="1">
    <citation type="submission" date="2021-02" db="EMBL/GenBank/DDBJ databases">
        <title>First Annotated Genome of the Yellow-green Alga Tribonema minus.</title>
        <authorList>
            <person name="Mahan K.M."/>
        </authorList>
    </citation>
    <scope>NUCLEOTIDE SEQUENCE</scope>
    <source>
        <strain evidence="2">UTEX B ZZ1240</strain>
    </source>
</reference>
<keyword evidence="1" id="KW-0732">Signal</keyword>
<keyword evidence="3" id="KW-1185">Reference proteome</keyword>